<dbReference type="PROSITE" id="PS51186">
    <property type="entry name" value="GNAT"/>
    <property type="match status" value="1"/>
</dbReference>
<dbReference type="SUPFAM" id="SSF55729">
    <property type="entry name" value="Acyl-CoA N-acyltransferases (Nat)"/>
    <property type="match status" value="1"/>
</dbReference>
<dbReference type="RefSeq" id="WP_114308178.1">
    <property type="nucleotide sequence ID" value="NZ_QPJO01000001.1"/>
</dbReference>
<keyword evidence="1" id="KW-0808">Transferase</keyword>
<dbReference type="InterPro" id="IPR050832">
    <property type="entry name" value="Bact_Acetyltransf"/>
</dbReference>
<dbReference type="InterPro" id="IPR000182">
    <property type="entry name" value="GNAT_dom"/>
</dbReference>
<dbReference type="OrthoDB" id="9796381at2"/>
<dbReference type="Proteomes" id="UP000253436">
    <property type="component" value="Unassembled WGS sequence"/>
</dbReference>
<dbReference type="CDD" id="cd04301">
    <property type="entry name" value="NAT_SF"/>
    <property type="match status" value="1"/>
</dbReference>
<name>A0A368ZJQ7_9FLAO</name>
<dbReference type="PANTHER" id="PTHR43877">
    <property type="entry name" value="AMINOALKYLPHOSPHONATE N-ACETYLTRANSFERASE-RELATED-RELATED"/>
    <property type="match status" value="1"/>
</dbReference>
<sequence length="166" mass="19459">MICKATLSDIPSVLKLTKACAAAMRAQGIFQWNATYPNQDVFIQDVEREELFVLKVNARIVGCIVSSKRMDDEYKAMKWLTTDRHNLYIHRLAVHPEFQGLGYAQQLMCFVEQQAVTHKYQSIRLDTFSKNKRNQKFYELRGYKKLGDIHFPNQSDYPFHCYELVL</sequence>
<protein>
    <submittedName>
        <fullName evidence="4">Ribosomal protein S18 acetylase RimI-like enzyme</fullName>
    </submittedName>
</protein>
<dbReference type="PANTHER" id="PTHR43877:SF2">
    <property type="entry name" value="AMINOALKYLPHOSPHONATE N-ACETYLTRANSFERASE-RELATED"/>
    <property type="match status" value="1"/>
</dbReference>
<proteinExistence type="predicted"/>
<dbReference type="Gene3D" id="3.40.630.30">
    <property type="match status" value="1"/>
</dbReference>
<reference evidence="4 5" key="1">
    <citation type="submission" date="2018-07" db="EMBL/GenBank/DDBJ databases">
        <title>Genomic Encyclopedia of Type Strains, Phase III (KMG-III): the genomes of soil and plant-associated and newly described type strains.</title>
        <authorList>
            <person name="Whitman W."/>
        </authorList>
    </citation>
    <scope>NUCLEOTIDE SEQUENCE [LARGE SCALE GENOMIC DNA]</scope>
    <source>
        <strain evidence="4 5">CECT 7958</strain>
    </source>
</reference>
<evidence type="ECO:0000313" key="4">
    <source>
        <dbReference type="EMBL" id="RCW93668.1"/>
    </source>
</evidence>
<dbReference type="GO" id="GO:0016747">
    <property type="term" value="F:acyltransferase activity, transferring groups other than amino-acyl groups"/>
    <property type="evidence" value="ECO:0007669"/>
    <property type="project" value="InterPro"/>
</dbReference>
<accession>A0A368ZJQ7</accession>
<keyword evidence="2" id="KW-0012">Acyltransferase</keyword>
<dbReference type="Pfam" id="PF00583">
    <property type="entry name" value="Acetyltransf_1"/>
    <property type="match status" value="1"/>
</dbReference>
<organism evidence="4 5">
    <name type="scientific">Winogradskyella arenosi</name>
    <dbReference type="NCBI Taxonomy" id="533325"/>
    <lineage>
        <taxon>Bacteria</taxon>
        <taxon>Pseudomonadati</taxon>
        <taxon>Bacteroidota</taxon>
        <taxon>Flavobacteriia</taxon>
        <taxon>Flavobacteriales</taxon>
        <taxon>Flavobacteriaceae</taxon>
        <taxon>Winogradskyella</taxon>
    </lineage>
</organism>
<keyword evidence="4" id="KW-0689">Ribosomal protein</keyword>
<evidence type="ECO:0000259" key="3">
    <source>
        <dbReference type="PROSITE" id="PS51186"/>
    </source>
</evidence>
<dbReference type="EMBL" id="QPJO01000001">
    <property type="protein sequence ID" value="RCW93668.1"/>
    <property type="molecule type" value="Genomic_DNA"/>
</dbReference>
<keyword evidence="5" id="KW-1185">Reference proteome</keyword>
<dbReference type="GO" id="GO:0005840">
    <property type="term" value="C:ribosome"/>
    <property type="evidence" value="ECO:0007669"/>
    <property type="project" value="UniProtKB-KW"/>
</dbReference>
<dbReference type="AlphaFoldDB" id="A0A368ZJQ7"/>
<evidence type="ECO:0000256" key="2">
    <source>
        <dbReference type="ARBA" id="ARBA00023315"/>
    </source>
</evidence>
<feature type="domain" description="N-acetyltransferase" evidence="3">
    <location>
        <begin position="1"/>
        <end position="166"/>
    </location>
</feature>
<dbReference type="InterPro" id="IPR016181">
    <property type="entry name" value="Acyl_CoA_acyltransferase"/>
</dbReference>
<keyword evidence="4" id="KW-0687">Ribonucleoprotein</keyword>
<comment type="caution">
    <text evidence="4">The sequence shown here is derived from an EMBL/GenBank/DDBJ whole genome shotgun (WGS) entry which is preliminary data.</text>
</comment>
<evidence type="ECO:0000313" key="5">
    <source>
        <dbReference type="Proteomes" id="UP000253436"/>
    </source>
</evidence>
<gene>
    <name evidence="4" type="ORF">DFQ08_101466</name>
</gene>
<evidence type="ECO:0000256" key="1">
    <source>
        <dbReference type="ARBA" id="ARBA00022679"/>
    </source>
</evidence>